<dbReference type="InParanoid" id="A0A7J7CQ26"/>
<dbReference type="Pfam" id="PF25372">
    <property type="entry name" value="DUF7885"/>
    <property type="match status" value="1"/>
</dbReference>
<dbReference type="FunCoup" id="A0A7J7CQ26">
    <property type="interactions" value="167"/>
</dbReference>
<evidence type="ECO:0000313" key="3">
    <source>
        <dbReference type="EMBL" id="KAF5736161.1"/>
    </source>
</evidence>
<dbReference type="PANTHER" id="PTHR13318">
    <property type="entry name" value="PARTNER OF PAIRED, ISOFORM B-RELATED"/>
    <property type="match status" value="1"/>
</dbReference>
<gene>
    <name evidence="3" type="ORF">HS088_TW14G00296</name>
</gene>
<protein>
    <submittedName>
        <fullName evidence="3">F-box protein</fullName>
    </submittedName>
</protein>
<dbReference type="InterPro" id="IPR032675">
    <property type="entry name" value="LRR_dom_sf"/>
</dbReference>
<keyword evidence="1" id="KW-0472">Membrane</keyword>
<evidence type="ECO:0000313" key="4">
    <source>
        <dbReference type="Proteomes" id="UP000593562"/>
    </source>
</evidence>
<dbReference type="EMBL" id="JAAARO010000014">
    <property type="protein sequence ID" value="KAF5736161.1"/>
    <property type="molecule type" value="Genomic_DNA"/>
</dbReference>
<keyword evidence="1" id="KW-1133">Transmembrane helix</keyword>
<dbReference type="AlphaFoldDB" id="A0A7J7CQ26"/>
<accession>A0A7J7CQ26</accession>
<sequence>MGDDAAIDQLPIDVLVHIFLLINSFTDLAQWVPLAIAIVFFFLFLFLCLCCLCFVVFEKLLCRCMCLFCRASSVCKKWKQGVKQSIGRRQSLSFAGWKMDDASTARLLRLAYSLKELNISRGRWGCQISDRGLEDISSAKCVSNLTYISLWGMTGITDKGVVHLTSRANSLQHLNIGGTFITDASLFAIADNCPYLKSVILWSCRHVTTDGVLVLVSKCRKLESINIWGTRIPVDCCIAMLAIRPSLNIKLGGLL</sequence>
<dbReference type="FunFam" id="3.80.10.10:FF:000925">
    <property type="entry name" value="F-box protein At5g67140"/>
    <property type="match status" value="1"/>
</dbReference>
<organism evidence="3 4">
    <name type="scientific">Tripterygium wilfordii</name>
    <name type="common">Thunder God vine</name>
    <dbReference type="NCBI Taxonomy" id="458696"/>
    <lineage>
        <taxon>Eukaryota</taxon>
        <taxon>Viridiplantae</taxon>
        <taxon>Streptophyta</taxon>
        <taxon>Embryophyta</taxon>
        <taxon>Tracheophyta</taxon>
        <taxon>Spermatophyta</taxon>
        <taxon>Magnoliopsida</taxon>
        <taxon>eudicotyledons</taxon>
        <taxon>Gunneridae</taxon>
        <taxon>Pentapetalae</taxon>
        <taxon>rosids</taxon>
        <taxon>fabids</taxon>
        <taxon>Celastrales</taxon>
        <taxon>Celastraceae</taxon>
        <taxon>Tripterygium</taxon>
    </lineage>
</organism>
<feature type="transmembrane region" description="Helical" evidence="1">
    <location>
        <begin position="31"/>
        <end position="57"/>
    </location>
</feature>
<evidence type="ECO:0000259" key="2">
    <source>
        <dbReference type="Pfam" id="PF25372"/>
    </source>
</evidence>
<dbReference type="SMART" id="SM00367">
    <property type="entry name" value="LRR_CC"/>
    <property type="match status" value="4"/>
</dbReference>
<dbReference type="Proteomes" id="UP000593562">
    <property type="component" value="Unassembled WGS sequence"/>
</dbReference>
<dbReference type="SUPFAM" id="SSF52047">
    <property type="entry name" value="RNI-like"/>
    <property type="match status" value="1"/>
</dbReference>
<dbReference type="InterPro" id="IPR057207">
    <property type="entry name" value="FBXL15_LRR"/>
</dbReference>
<keyword evidence="4" id="KW-1185">Reference proteome</keyword>
<reference evidence="3 4" key="1">
    <citation type="journal article" date="2020" name="Nat. Commun.">
        <title>Genome of Tripterygium wilfordii and identification of cytochrome P450 involved in triptolide biosynthesis.</title>
        <authorList>
            <person name="Tu L."/>
            <person name="Su P."/>
            <person name="Zhang Z."/>
            <person name="Gao L."/>
            <person name="Wang J."/>
            <person name="Hu T."/>
            <person name="Zhou J."/>
            <person name="Zhang Y."/>
            <person name="Zhao Y."/>
            <person name="Liu Y."/>
            <person name="Song Y."/>
            <person name="Tong Y."/>
            <person name="Lu Y."/>
            <person name="Yang J."/>
            <person name="Xu C."/>
            <person name="Jia M."/>
            <person name="Peters R.J."/>
            <person name="Huang L."/>
            <person name="Gao W."/>
        </authorList>
    </citation>
    <scope>NUCLEOTIDE SEQUENCE [LARGE SCALE GENOMIC DNA]</scope>
    <source>
        <strain evidence="4">cv. XIE 37</strain>
        <tissue evidence="3">Leaf</tissue>
    </source>
</reference>
<evidence type="ECO:0000256" key="1">
    <source>
        <dbReference type="SAM" id="Phobius"/>
    </source>
</evidence>
<dbReference type="GO" id="GO:0019005">
    <property type="term" value="C:SCF ubiquitin ligase complex"/>
    <property type="evidence" value="ECO:0007669"/>
    <property type="project" value="TreeGrafter"/>
</dbReference>
<dbReference type="InterPro" id="IPR006553">
    <property type="entry name" value="Leu-rich_rpt_Cys-con_subtyp"/>
</dbReference>
<feature type="domain" description="F-box/LRR-repeat protein 15-like leucin rich repeat" evidence="2">
    <location>
        <begin position="141"/>
        <end position="218"/>
    </location>
</feature>
<dbReference type="GO" id="GO:0031146">
    <property type="term" value="P:SCF-dependent proteasomal ubiquitin-dependent protein catabolic process"/>
    <property type="evidence" value="ECO:0007669"/>
    <property type="project" value="TreeGrafter"/>
</dbReference>
<proteinExistence type="predicted"/>
<dbReference type="Gene3D" id="3.80.10.10">
    <property type="entry name" value="Ribonuclease Inhibitor"/>
    <property type="match status" value="1"/>
</dbReference>
<name>A0A7J7CQ26_TRIWF</name>
<keyword evidence="1" id="KW-0812">Transmembrane</keyword>
<comment type="caution">
    <text evidence="3">The sequence shown here is derived from an EMBL/GenBank/DDBJ whole genome shotgun (WGS) entry which is preliminary data.</text>
</comment>